<feature type="domain" description="Sulfatase N-terminal" evidence="4">
    <location>
        <begin position="292"/>
        <end position="556"/>
    </location>
</feature>
<evidence type="ECO:0000256" key="3">
    <source>
        <dbReference type="SAM" id="Phobius"/>
    </source>
</evidence>
<dbReference type="InterPro" id="IPR050738">
    <property type="entry name" value="Sulfatase"/>
</dbReference>
<protein>
    <submittedName>
        <fullName evidence="5">Sulfatase-like hydrolase/transferase</fullName>
    </submittedName>
</protein>
<keyword evidence="3" id="KW-0812">Transmembrane</keyword>
<feature type="region of interest" description="Disordered" evidence="2">
    <location>
        <begin position="996"/>
        <end position="1018"/>
    </location>
</feature>
<dbReference type="PANTHER" id="PTHR42693">
    <property type="entry name" value="ARYLSULFATASE FAMILY MEMBER"/>
    <property type="match status" value="1"/>
</dbReference>
<dbReference type="InterPro" id="IPR017850">
    <property type="entry name" value="Alkaline_phosphatase_core_sf"/>
</dbReference>
<feature type="transmembrane region" description="Helical" evidence="3">
    <location>
        <begin position="114"/>
        <end position="136"/>
    </location>
</feature>
<sequence>MNAAWTFARKAALPRIGAILLAWIALLVVEHVAVGFGYRALFVGTWEMGAARNFVSPIALAMLLPGAVLAYLFAELARNSVIDHAARVACGVFAGLASAAVAIGVSGGRHMESLAVRAPFVALLTLLGGVASYLAAPRLVALAARAPRAFAAAGAVGAVLFWAADAFVLPRLYPAFHLGLFVLMLASAAFVARLVWDFWRTGTVVLAFALACALVTPWAAKRLATVDNLRVVLLEHAPLMGRAVLLAAAIAPPAEDLDGGDGPASLDSVTSAKLVTAQTGQVPRALDWTGRDIVLISVDALRADHVGAYGYDRPTTPNIDKLAAGGTLFESAYCPTPHTSYSITSMMTGKYMRPLLLVGLGEDSETWAKLMRQYGHLTAAFYPPAVFFIDASRFTTFEKSGLDFEYRRVEFSTADERADQVGRYLERGAQPSKPLFLWVHLFEPHEPYVMHPEHPFGSPDALTDRDRYDSEVAAADAGIGKILARVREKRPNAVVMLTADHGEEFGEHGGRYHGTTVYDEQVRVPLIVAGAGSPKRVASVVQTIDLLPTTLSALGIPRPARLRGRDLGALIADRPSPEAAAGGLAFVETDHFTLLARGQDRLVCARKAGACTLYDAKSDPHEEHDVGAAHPETVKELRQLTSAIAREHGRLERGEAQGWPEALRRGTQGDVEAAADVAMLLDDVRLDVRRKAAEVLFDLRAPATAPALQRALSTAEDPQVRAGCALALVRLGEPPSHAAEDALKSPLEWKRRAALAFAERGDARGLSELLAWWNESSGEREMKLDFERAKELLAAFAKLRDHNAVLPLVRALGDVRLRPFIADALAAIGEPSARPALLAAFATERYVPTRPHLARALLALGASREEMRAPLLRFAGLPEPMPEALGFAIEAKILDEAHGGWVSPSAKGGAPSPEVALILPTPRQKRAAPLRLLVLLEKEGDTVQGTAEGRPVSSASGEGALRVLELGPEALELPRIHLQLAAPGGIRALWLLPHTEEIEPPPPEPWDAGSVDPADSGQ</sequence>
<dbReference type="InterPro" id="IPR011989">
    <property type="entry name" value="ARM-like"/>
</dbReference>
<gene>
    <name evidence="5" type="ORF">LZC95_20800</name>
</gene>
<feature type="transmembrane region" description="Helical" evidence="3">
    <location>
        <begin position="54"/>
        <end position="74"/>
    </location>
</feature>
<evidence type="ECO:0000313" key="6">
    <source>
        <dbReference type="Proteomes" id="UP001379533"/>
    </source>
</evidence>
<evidence type="ECO:0000256" key="2">
    <source>
        <dbReference type="SAM" id="MobiDB-lite"/>
    </source>
</evidence>
<dbReference type="PANTHER" id="PTHR42693:SF33">
    <property type="entry name" value="ARYLSULFATASE"/>
    <property type="match status" value="1"/>
</dbReference>
<evidence type="ECO:0000259" key="4">
    <source>
        <dbReference type="Pfam" id="PF00884"/>
    </source>
</evidence>
<dbReference type="Proteomes" id="UP001379533">
    <property type="component" value="Chromosome"/>
</dbReference>
<accession>A0ABZ2KQI6</accession>
<dbReference type="SUPFAM" id="SSF48371">
    <property type="entry name" value="ARM repeat"/>
    <property type="match status" value="1"/>
</dbReference>
<dbReference type="Pfam" id="PF00884">
    <property type="entry name" value="Sulfatase"/>
    <property type="match status" value="1"/>
</dbReference>
<feature type="transmembrane region" description="Helical" evidence="3">
    <location>
        <begin position="86"/>
        <end position="108"/>
    </location>
</feature>
<dbReference type="InterPro" id="IPR016024">
    <property type="entry name" value="ARM-type_fold"/>
</dbReference>
<dbReference type="InterPro" id="IPR000917">
    <property type="entry name" value="Sulfatase_N"/>
</dbReference>
<keyword evidence="3" id="KW-1133">Transmembrane helix</keyword>
<dbReference type="InterPro" id="IPR004155">
    <property type="entry name" value="PBS_lyase_HEAT"/>
</dbReference>
<dbReference type="CDD" id="cd16148">
    <property type="entry name" value="sulfatase_like"/>
    <property type="match status" value="1"/>
</dbReference>
<dbReference type="Gene3D" id="1.25.10.10">
    <property type="entry name" value="Leucine-rich Repeat Variant"/>
    <property type="match status" value="2"/>
</dbReference>
<feature type="transmembrane region" description="Helical" evidence="3">
    <location>
        <begin position="203"/>
        <end position="220"/>
    </location>
</feature>
<comment type="similarity">
    <text evidence="1">Belongs to the sulfatase family.</text>
</comment>
<dbReference type="Pfam" id="PF13646">
    <property type="entry name" value="HEAT_2"/>
    <property type="match status" value="1"/>
</dbReference>
<evidence type="ECO:0000313" key="5">
    <source>
        <dbReference type="EMBL" id="WXA99249.1"/>
    </source>
</evidence>
<feature type="transmembrane region" description="Helical" evidence="3">
    <location>
        <begin position="12"/>
        <end position="34"/>
    </location>
</feature>
<proteinExistence type="inferred from homology"/>
<organism evidence="5 6">
    <name type="scientific">Pendulispora brunnea</name>
    <dbReference type="NCBI Taxonomy" id="2905690"/>
    <lineage>
        <taxon>Bacteria</taxon>
        <taxon>Pseudomonadati</taxon>
        <taxon>Myxococcota</taxon>
        <taxon>Myxococcia</taxon>
        <taxon>Myxococcales</taxon>
        <taxon>Sorangiineae</taxon>
        <taxon>Pendulisporaceae</taxon>
        <taxon>Pendulispora</taxon>
    </lineage>
</organism>
<feature type="transmembrane region" description="Helical" evidence="3">
    <location>
        <begin position="148"/>
        <end position="169"/>
    </location>
</feature>
<evidence type="ECO:0000256" key="1">
    <source>
        <dbReference type="ARBA" id="ARBA00008779"/>
    </source>
</evidence>
<name>A0ABZ2KQI6_9BACT</name>
<dbReference type="SMART" id="SM00567">
    <property type="entry name" value="EZ_HEAT"/>
    <property type="match status" value="3"/>
</dbReference>
<keyword evidence="3" id="KW-0472">Membrane</keyword>
<dbReference type="RefSeq" id="WP_394849883.1">
    <property type="nucleotide sequence ID" value="NZ_CP089982.1"/>
</dbReference>
<reference evidence="5 6" key="1">
    <citation type="submission" date="2021-12" db="EMBL/GenBank/DDBJ databases">
        <title>Discovery of the Pendulisporaceae a myxobacterial family with distinct sporulation behavior and unique specialized metabolism.</title>
        <authorList>
            <person name="Garcia R."/>
            <person name="Popoff A."/>
            <person name="Bader C.D."/>
            <person name="Loehr J."/>
            <person name="Walesch S."/>
            <person name="Walt C."/>
            <person name="Boldt J."/>
            <person name="Bunk B."/>
            <person name="Haeckl F.J.F.P.J."/>
            <person name="Gunesch A.P."/>
            <person name="Birkelbach J."/>
            <person name="Nuebel U."/>
            <person name="Pietschmann T."/>
            <person name="Bach T."/>
            <person name="Mueller R."/>
        </authorList>
    </citation>
    <scope>NUCLEOTIDE SEQUENCE [LARGE SCALE GENOMIC DNA]</scope>
    <source>
        <strain evidence="5 6">MSr12523</strain>
    </source>
</reference>
<keyword evidence="6" id="KW-1185">Reference proteome</keyword>
<feature type="transmembrane region" description="Helical" evidence="3">
    <location>
        <begin position="175"/>
        <end position="196"/>
    </location>
</feature>
<dbReference type="EMBL" id="CP089982">
    <property type="protein sequence ID" value="WXA99249.1"/>
    <property type="molecule type" value="Genomic_DNA"/>
</dbReference>
<dbReference type="Gene3D" id="3.40.720.10">
    <property type="entry name" value="Alkaline Phosphatase, subunit A"/>
    <property type="match status" value="1"/>
</dbReference>
<dbReference type="SUPFAM" id="SSF53649">
    <property type="entry name" value="Alkaline phosphatase-like"/>
    <property type="match status" value="1"/>
</dbReference>